<dbReference type="CDD" id="cd09272">
    <property type="entry name" value="RNase_HI_RT_Ty1"/>
    <property type="match status" value="1"/>
</dbReference>
<dbReference type="InterPro" id="IPR013103">
    <property type="entry name" value="RVT_2"/>
</dbReference>
<gene>
    <name evidence="2" type="ORF">KK1_018684</name>
</gene>
<dbReference type="InterPro" id="IPR043502">
    <property type="entry name" value="DNA/RNA_pol_sf"/>
</dbReference>
<keyword evidence="3" id="KW-1185">Reference proteome</keyword>
<dbReference type="Gramene" id="C.cajan_18152.t">
    <property type="protein sequence ID" value="C.cajan_18152.t"/>
    <property type="gene ID" value="C.cajan_18152"/>
</dbReference>
<name>A0A151TAP3_CAJCA</name>
<organism evidence="2 3">
    <name type="scientific">Cajanus cajan</name>
    <name type="common">Pigeon pea</name>
    <name type="synonym">Cajanus indicus</name>
    <dbReference type="NCBI Taxonomy" id="3821"/>
    <lineage>
        <taxon>Eukaryota</taxon>
        <taxon>Viridiplantae</taxon>
        <taxon>Streptophyta</taxon>
        <taxon>Embryophyta</taxon>
        <taxon>Tracheophyta</taxon>
        <taxon>Spermatophyta</taxon>
        <taxon>Magnoliopsida</taxon>
        <taxon>eudicotyledons</taxon>
        <taxon>Gunneridae</taxon>
        <taxon>Pentapetalae</taxon>
        <taxon>rosids</taxon>
        <taxon>fabids</taxon>
        <taxon>Fabales</taxon>
        <taxon>Fabaceae</taxon>
        <taxon>Papilionoideae</taxon>
        <taxon>50 kb inversion clade</taxon>
        <taxon>NPAAA clade</taxon>
        <taxon>indigoferoid/millettioid clade</taxon>
        <taxon>Phaseoleae</taxon>
        <taxon>Cajanus</taxon>
    </lineage>
</organism>
<accession>A0A151TAP3</accession>
<dbReference type="PANTHER" id="PTHR11439:SF463">
    <property type="entry name" value="REVERSE TRANSCRIPTASE TY1_COPIA-TYPE DOMAIN-CONTAINING PROTEIN"/>
    <property type="match status" value="1"/>
</dbReference>
<dbReference type="SUPFAM" id="SSF56672">
    <property type="entry name" value="DNA/RNA polymerases"/>
    <property type="match status" value="1"/>
</dbReference>
<dbReference type="Pfam" id="PF07727">
    <property type="entry name" value="RVT_2"/>
    <property type="match status" value="1"/>
</dbReference>
<evidence type="ECO:0000313" key="3">
    <source>
        <dbReference type="Proteomes" id="UP000075243"/>
    </source>
</evidence>
<dbReference type="Proteomes" id="UP000075243">
    <property type="component" value="Chromosome 7"/>
</dbReference>
<protein>
    <submittedName>
        <fullName evidence="2">Copia protein</fullName>
    </submittedName>
</protein>
<feature type="domain" description="Reverse transcriptase Ty1/copia-type" evidence="1">
    <location>
        <begin position="22"/>
        <end position="85"/>
    </location>
</feature>
<reference evidence="2 3" key="1">
    <citation type="journal article" date="2012" name="Nat. Biotechnol.">
        <title>Draft genome sequence of pigeonpea (Cajanus cajan), an orphan legume crop of resource-poor farmers.</title>
        <authorList>
            <person name="Varshney R.K."/>
            <person name="Chen W."/>
            <person name="Li Y."/>
            <person name="Bharti A.K."/>
            <person name="Saxena R.K."/>
            <person name="Schlueter J.A."/>
            <person name="Donoghue M.T."/>
            <person name="Azam S."/>
            <person name="Fan G."/>
            <person name="Whaley A.M."/>
            <person name="Farmer A.D."/>
            <person name="Sheridan J."/>
            <person name="Iwata A."/>
            <person name="Tuteja R."/>
            <person name="Penmetsa R.V."/>
            <person name="Wu W."/>
            <person name="Upadhyaya H.D."/>
            <person name="Yang S.P."/>
            <person name="Shah T."/>
            <person name="Saxena K.B."/>
            <person name="Michael T."/>
            <person name="McCombie W.R."/>
            <person name="Yang B."/>
            <person name="Zhang G."/>
            <person name="Yang H."/>
            <person name="Wang J."/>
            <person name="Spillane C."/>
            <person name="Cook D.R."/>
            <person name="May G.D."/>
            <person name="Xu X."/>
            <person name="Jackson S.A."/>
        </authorList>
    </citation>
    <scope>NUCLEOTIDE SEQUENCE [LARGE SCALE GENOMIC DNA]</scope>
    <source>
        <strain evidence="3">cv. Asha</strain>
    </source>
</reference>
<dbReference type="PANTHER" id="PTHR11439">
    <property type="entry name" value="GAG-POL-RELATED RETROTRANSPOSON"/>
    <property type="match status" value="1"/>
</dbReference>
<dbReference type="AlphaFoldDB" id="A0A151TAP3"/>
<dbReference type="EMBL" id="CM003609">
    <property type="protein sequence ID" value="KYP64096.1"/>
    <property type="molecule type" value="Genomic_DNA"/>
</dbReference>
<proteinExistence type="predicted"/>
<sequence length="314" mass="35240">MADSRWRQAMLDEMDVLQTSGTWELVPLSPDKSTVGCRWVYTVKVASNGSIDRFKARLVAKGYTQIYGLDYGDTFSPVAKMTSMKDLGPLRYFLGIEVAHSTSGIAIFQRKYTLNILTETGRLTAALVILRWIPTSSFFRVRGSHWMTQKDIVDLLANITILLSPAMRILRYVKKAPGRGLLYEDKGNSKIVCCSDVDWAGSPSNKRSTSGYCVLIGGNLISWRSKKQTTVARSTMEAEYLALHIASNPVFHERTKHIEIDCHFVREKVLSGEITTKFVRSSDQLADVFTKSLKGPRVNYICNKLGAYDIYAPT</sequence>
<evidence type="ECO:0000259" key="1">
    <source>
        <dbReference type="Pfam" id="PF07727"/>
    </source>
</evidence>
<evidence type="ECO:0000313" key="2">
    <source>
        <dbReference type="EMBL" id="KYP64096.1"/>
    </source>
</evidence>